<dbReference type="GO" id="GO:0016787">
    <property type="term" value="F:hydrolase activity"/>
    <property type="evidence" value="ECO:0007669"/>
    <property type="project" value="UniProtKB-KW"/>
</dbReference>
<dbReference type="GO" id="GO:0004930">
    <property type="term" value="F:G protein-coupled receptor activity"/>
    <property type="evidence" value="ECO:0007669"/>
    <property type="project" value="UniProtKB-KW"/>
</dbReference>
<evidence type="ECO:0000313" key="25">
    <source>
        <dbReference type="Proteomes" id="UP000193380"/>
    </source>
</evidence>
<dbReference type="GO" id="GO:0007605">
    <property type="term" value="P:sensory perception of sound"/>
    <property type="evidence" value="ECO:0007669"/>
    <property type="project" value="TreeGrafter"/>
</dbReference>
<evidence type="ECO:0000256" key="12">
    <source>
        <dbReference type="ARBA" id="ARBA00023040"/>
    </source>
</evidence>
<dbReference type="InterPro" id="IPR038081">
    <property type="entry name" value="CalX-like_sf"/>
</dbReference>
<dbReference type="STRING" id="8022.A0A060Y7R7"/>
<evidence type="ECO:0000256" key="6">
    <source>
        <dbReference type="ARBA" id="ARBA00022692"/>
    </source>
</evidence>
<reference evidence="24" key="2">
    <citation type="submission" date="2014-03" db="EMBL/GenBank/DDBJ databases">
        <authorList>
            <person name="Genoscope - CEA"/>
        </authorList>
    </citation>
    <scope>NUCLEOTIDE SEQUENCE</scope>
</reference>
<evidence type="ECO:0000256" key="15">
    <source>
        <dbReference type="ARBA" id="ARBA00023170"/>
    </source>
</evidence>
<comment type="similarity">
    <text evidence="4">Belongs to the G-protein coupled receptor 2 family. Adhesion G-protein coupled receptor (ADGR) subfamily.</text>
</comment>
<dbReference type="PANTHER" id="PTHR46682">
    <property type="entry name" value="ADHESION G-PROTEIN COUPLED RECEPTOR V1"/>
    <property type="match status" value="1"/>
</dbReference>
<keyword evidence="12" id="KW-0297">G-protein coupled receptor</keyword>
<evidence type="ECO:0000256" key="17">
    <source>
        <dbReference type="ARBA" id="ARBA00023273"/>
    </source>
</evidence>
<dbReference type="GO" id="GO:0071277">
    <property type="term" value="P:cellular response to calcium ion"/>
    <property type="evidence" value="ECO:0007669"/>
    <property type="project" value="TreeGrafter"/>
</dbReference>
<feature type="domain" description="Calx-beta" evidence="23">
    <location>
        <begin position="1568"/>
        <end position="1669"/>
    </location>
</feature>
<keyword evidence="11 22" id="KW-1133">Transmembrane helix</keyword>
<dbReference type="GO" id="GO:0048513">
    <property type="term" value="P:animal organ development"/>
    <property type="evidence" value="ECO:0007669"/>
    <property type="project" value="UniProtKB-ARBA"/>
</dbReference>
<dbReference type="Pfam" id="PF03160">
    <property type="entry name" value="Calx-beta"/>
    <property type="match status" value="29"/>
</dbReference>
<keyword evidence="16" id="KW-0807">Transducer</keyword>
<feature type="domain" description="Calx-beta" evidence="23">
    <location>
        <begin position="2242"/>
        <end position="2346"/>
    </location>
</feature>
<feature type="domain" description="Calx-beta" evidence="23">
    <location>
        <begin position="2483"/>
        <end position="2597"/>
    </location>
</feature>
<accession>A0A060Y7R7</accession>
<evidence type="ECO:0000256" key="13">
    <source>
        <dbReference type="ARBA" id="ARBA00023136"/>
    </source>
</evidence>
<dbReference type="InterPro" id="IPR003644">
    <property type="entry name" value="Calx_beta"/>
</dbReference>
<keyword evidence="15" id="KW-0675">Receptor</keyword>
<dbReference type="InterPro" id="IPR009039">
    <property type="entry name" value="EAR"/>
</dbReference>
<evidence type="ECO:0000256" key="21">
    <source>
        <dbReference type="SAM" id="MobiDB-lite"/>
    </source>
</evidence>
<evidence type="ECO:0000256" key="14">
    <source>
        <dbReference type="ARBA" id="ARBA00023157"/>
    </source>
</evidence>
<dbReference type="Proteomes" id="UP000193380">
    <property type="component" value="Unassembled WGS sequence"/>
</dbReference>
<evidence type="ECO:0000256" key="4">
    <source>
        <dbReference type="ARBA" id="ARBA00007343"/>
    </source>
</evidence>
<evidence type="ECO:0000256" key="10">
    <source>
        <dbReference type="ARBA" id="ARBA00022837"/>
    </source>
</evidence>
<feature type="domain" description="Calx-beta" evidence="23">
    <location>
        <begin position="4579"/>
        <end position="4680"/>
    </location>
</feature>
<feature type="compositionally biased region" description="Polar residues" evidence="21">
    <location>
        <begin position="1394"/>
        <end position="1408"/>
    </location>
</feature>
<evidence type="ECO:0000256" key="3">
    <source>
        <dbReference type="ARBA" id="ARBA00004651"/>
    </source>
</evidence>
<evidence type="ECO:0000256" key="11">
    <source>
        <dbReference type="ARBA" id="ARBA00022989"/>
    </source>
</evidence>
<proteinExistence type="inferred from homology"/>
<dbReference type="Gene3D" id="2.60.40.2030">
    <property type="match status" value="29"/>
</dbReference>
<evidence type="ECO:0000256" key="9">
    <source>
        <dbReference type="ARBA" id="ARBA00022801"/>
    </source>
</evidence>
<keyword evidence="8" id="KW-0677">Repeat</keyword>
<dbReference type="PaxDb" id="8022-A0A060Y7R7"/>
<feature type="domain" description="Calx-beta" evidence="23">
    <location>
        <begin position="1427"/>
        <end position="1526"/>
    </location>
</feature>
<evidence type="ECO:0000256" key="1">
    <source>
        <dbReference type="ARBA" id="ARBA00004289"/>
    </source>
</evidence>
<dbReference type="FunFam" id="2.60.40.2030:FF:000007">
    <property type="entry name" value="Adhesion G-protein coupled receptor V1"/>
    <property type="match status" value="3"/>
</dbReference>
<evidence type="ECO:0000256" key="22">
    <source>
        <dbReference type="SAM" id="Phobius"/>
    </source>
</evidence>
<evidence type="ECO:0000256" key="16">
    <source>
        <dbReference type="ARBA" id="ARBA00023224"/>
    </source>
</evidence>
<feature type="domain" description="Calx-beta" evidence="23">
    <location>
        <begin position="1824"/>
        <end position="1923"/>
    </location>
</feature>
<dbReference type="GO" id="GO:0005737">
    <property type="term" value="C:cytoplasm"/>
    <property type="evidence" value="ECO:0007669"/>
    <property type="project" value="TreeGrafter"/>
</dbReference>
<keyword evidence="7" id="KW-0732">Signal</keyword>
<reference evidence="24" key="1">
    <citation type="journal article" date="2014" name="Nat. Commun.">
        <title>The rainbow trout genome provides novel insights into evolution after whole-genome duplication in vertebrates.</title>
        <authorList>
            <person name="Berthelot C."/>
            <person name="Brunet F."/>
            <person name="Chalopin D."/>
            <person name="Juanchich A."/>
            <person name="Bernard M."/>
            <person name="Noel B."/>
            <person name="Bento P."/>
            <person name="Da Silva C."/>
            <person name="Labadie K."/>
            <person name="Alberti A."/>
            <person name="Aury J.M."/>
            <person name="Louis A."/>
            <person name="Dehais P."/>
            <person name="Bardou P."/>
            <person name="Montfort J."/>
            <person name="Klopp C."/>
            <person name="Cabau C."/>
            <person name="Gaspin C."/>
            <person name="Thorgaard G.H."/>
            <person name="Boussaha M."/>
            <person name="Quillet E."/>
            <person name="Guyomard R."/>
            <person name="Galiana D."/>
            <person name="Bobe J."/>
            <person name="Volff J.N."/>
            <person name="Genet C."/>
            <person name="Wincker P."/>
            <person name="Jaillon O."/>
            <person name="Roest Crollius H."/>
            <person name="Guiguen Y."/>
        </authorList>
    </citation>
    <scope>NUCLEOTIDE SEQUENCE [LARGE SCALE GENOMIC DNA]</scope>
</reference>
<dbReference type="FunFam" id="2.60.40.2030:FF:000013">
    <property type="entry name" value="Adhesion G-protein coupled receptor V1"/>
    <property type="match status" value="1"/>
</dbReference>
<evidence type="ECO:0000256" key="7">
    <source>
        <dbReference type="ARBA" id="ARBA00022729"/>
    </source>
</evidence>
<evidence type="ECO:0000256" key="8">
    <source>
        <dbReference type="ARBA" id="ARBA00022737"/>
    </source>
</evidence>
<dbReference type="GO" id="GO:0010855">
    <property type="term" value="F:adenylate cyclase inhibitor activity"/>
    <property type="evidence" value="ECO:0007669"/>
    <property type="project" value="TreeGrafter"/>
</dbReference>
<feature type="domain" description="Calx-beta" evidence="23">
    <location>
        <begin position="3733"/>
        <end position="3836"/>
    </location>
</feature>
<comment type="subcellular location">
    <subcellularLocation>
        <location evidence="3">Cell membrane</location>
        <topology evidence="3">Multi-pass membrane protein</topology>
    </subcellularLocation>
    <subcellularLocation>
        <location evidence="1">Cell projection</location>
        <location evidence="1">Stereocilium membrane</location>
    </subcellularLocation>
    <subcellularLocation>
        <location evidence="2">Photoreceptor inner segment</location>
    </subcellularLocation>
</comment>
<keyword evidence="9" id="KW-0378">Hydrolase</keyword>
<dbReference type="FunFam" id="2.60.40.2030:FF:000020">
    <property type="entry name" value="Adhesion G protein-coupled receptor V1"/>
    <property type="match status" value="1"/>
</dbReference>
<keyword evidence="13 22" id="KW-0472">Membrane</keyword>
<dbReference type="FunFam" id="2.60.40.2030:FF:000017">
    <property type="entry name" value="Adhesion G protein-coupled receptor V1"/>
    <property type="match status" value="6"/>
</dbReference>
<feature type="domain" description="Calx-beta" evidence="23">
    <location>
        <begin position="4103"/>
        <end position="4204"/>
    </location>
</feature>
<keyword evidence="17" id="KW-0966">Cell projection</keyword>
<feature type="domain" description="Calx-beta" evidence="23">
    <location>
        <begin position="3612"/>
        <end position="3719"/>
    </location>
</feature>
<evidence type="ECO:0000256" key="20">
    <source>
        <dbReference type="ARBA" id="ARBA00083929"/>
    </source>
</evidence>
<dbReference type="SUPFAM" id="SSF141072">
    <property type="entry name" value="CalX-like"/>
    <property type="match status" value="31"/>
</dbReference>
<keyword evidence="6 22" id="KW-0812">Transmembrane</keyword>
<evidence type="ECO:0000313" key="24">
    <source>
        <dbReference type="EMBL" id="CDQ85439.1"/>
    </source>
</evidence>
<evidence type="ECO:0000256" key="5">
    <source>
        <dbReference type="ARBA" id="ARBA00022475"/>
    </source>
</evidence>
<feature type="transmembrane region" description="Helical" evidence="22">
    <location>
        <begin position="1064"/>
        <end position="1082"/>
    </location>
</feature>
<feature type="domain" description="Calx-beta" evidence="23">
    <location>
        <begin position="3354"/>
        <end position="3453"/>
    </location>
</feature>
<dbReference type="PROSITE" id="PS50912">
    <property type="entry name" value="EAR"/>
    <property type="match status" value="2"/>
</dbReference>
<keyword evidence="14" id="KW-1015">Disulfide bond</keyword>
<keyword evidence="5" id="KW-1003">Cell membrane</keyword>
<evidence type="ECO:0000256" key="18">
    <source>
        <dbReference type="ARBA" id="ARBA00070037"/>
    </source>
</evidence>
<feature type="domain" description="Calx-beta" evidence="23">
    <location>
        <begin position="730"/>
        <end position="826"/>
    </location>
</feature>
<dbReference type="GO" id="GO:0001917">
    <property type="term" value="C:photoreceptor inner segment"/>
    <property type="evidence" value="ECO:0007669"/>
    <property type="project" value="UniProtKB-SubCell"/>
</dbReference>
<dbReference type="EMBL" id="FR906814">
    <property type="protein sequence ID" value="CDQ85439.1"/>
    <property type="molecule type" value="Genomic_DNA"/>
</dbReference>
<feature type="region of interest" description="Disordered" evidence="21">
    <location>
        <begin position="1385"/>
        <end position="1408"/>
    </location>
</feature>
<feature type="domain" description="Calx-beta" evidence="23">
    <location>
        <begin position="1938"/>
        <end position="2041"/>
    </location>
</feature>
<dbReference type="GO" id="GO:0007601">
    <property type="term" value="P:visual perception"/>
    <property type="evidence" value="ECO:0007669"/>
    <property type="project" value="TreeGrafter"/>
</dbReference>
<evidence type="ECO:0000256" key="19">
    <source>
        <dbReference type="ARBA" id="ARBA00078072"/>
    </source>
</evidence>
<dbReference type="GO" id="GO:0060171">
    <property type="term" value="C:stereocilium membrane"/>
    <property type="evidence" value="ECO:0007669"/>
    <property type="project" value="UniProtKB-SubCell"/>
</dbReference>
<feature type="domain" description="Calx-beta" evidence="23">
    <location>
        <begin position="2732"/>
        <end position="2843"/>
    </location>
</feature>
<feature type="transmembrane region" description="Helical" evidence="22">
    <location>
        <begin position="1119"/>
        <end position="1143"/>
    </location>
</feature>
<feature type="domain" description="Calx-beta" evidence="23">
    <location>
        <begin position="1682"/>
        <end position="1796"/>
    </location>
</feature>
<dbReference type="FunFam" id="2.60.40.2030:FF:000009">
    <property type="entry name" value="adhesion G-protein coupled receptor V1"/>
    <property type="match status" value="1"/>
</dbReference>
<feature type="domain" description="Calx-beta" evidence="23">
    <location>
        <begin position="3969"/>
        <end position="4069"/>
    </location>
</feature>
<dbReference type="SMART" id="SM00237">
    <property type="entry name" value="Calx_beta"/>
    <property type="match status" value="16"/>
</dbReference>
<gene>
    <name evidence="24" type="ORF">GSONMT00001258001</name>
</gene>
<evidence type="ECO:0000259" key="23">
    <source>
        <dbReference type="SMART" id="SM00237"/>
    </source>
</evidence>
<sequence length="5231" mass="564987">MAVAETAGVISLTITRGHLADHGHLVGSDDTEVSVDYVVVSGDGAGSATPAVDFVDLQAVRTVTFPPWVYEARLLFNVSDDEVPEIAESFHVVLLEETVRGDAVLIPPNAVLVTIEPNDKPHGVLSISGSPLNQLISINEDMTDRFEGISIVRNGGNYGDISVNWTIIRNSSDRSPVSDDLSPEAGTLWLTAGQMSAVLPLNITADELPEEAEAFVLRLLPDTVQGGAEVDEPMEMMFYLQDSDDVYGLFRFHPEENQNIQSQPNGRFLSLSFLREGGTLGEVALALTALYIPAGPVDPGLARDGVLNGSRSTTVLFSQGQDLTRLTLPIRNDAFLQNGAHFLIQVGPEVSDGNTFGSNTDPVIEALSQGVGHTIHTGEVSNTCDCRWLRDRIFFLLPQVTLSLRRDGTDGKAVVFWSLRPIGDNQADITPDDLETLSGSVVFLTGQSDAVINVTVMADDIPEVNETLFLTLDRVNVENQILKPGFTSREIVIVENDDPGGVFEFSPFSRGPWYINEGEAVELRVIRAQGQLLKQLVRYVLMPSGNAEFYGATGILEFKPGEREVLVALVARPDGVPELDETFSMVLSSYSTPPSRLGNHREVNITVRKNDDPFGVIEFGRSGVAEAINESKGSESHSGTMEQWRNMAYPVVRNRGRFGEVSVSWVLEPHMSADVSPDQGYVVFAEGEYVKNLTLFSVPDELPEDMENFTITLLNVTGGARLGNILNASLQINKNDDPIYFAEPVVVRIQEGGVANFTVLRAGPADFVATVMYRVDYGGTSLGDLAPLSNDTVLVFGVGEWSKNISVAVEEDDTPETDELFYILLYNTTGVRIAQSTNDKVILETTVVRNNQPRYVDCFSSFTRCISSLFDSCFCTLVSIWTGMKAGGPVGELNYQTQTHSAGSSTKPASPVHDSTPLLGLAVIEGSYIIFVAYRTLTLSAGLPWLLCAMVMRTVSFFLSGESAFVGSITASKWPEAKNFLLKLIIQFLVLRNEGYSIMPRVCAKLSSRQSVATLKNLKYKIHFDLFNTFFGYYMIPYVLFHSFDVRCVLTSDWYCVYMFCSKHTLYCVCTVFILGISFSTGNIQNRFEDVFTDSSFKGKSHNSYNCVNTSDLVNSTSVLLLCVMALSGVNIASFLNLSSVLLGTVYSASCVCVAGSAPVRIGSDPYGEQRYTGLLQDLRLYHSRLNRSEIHELHAQPAKMDLRNISGYLQYWQGERQKAFVVEVRDDKEEEGEELFYLQLVAAHGGARLHLPRPTATLRVMKSDNANGFFGFTGACIPDFVMFCHQNKRSIINNHLLYGQTTEEGSTISCVIERTRGALDHVYVNYTVTQLDSDRQAQANQDFVNASGSVLFLPGQRSEVLNLLVLDDDTPEFAESFQVALVSAESGDGKPGSTPTSGASIDPDNSATTVTITASDHPYGTERHTHITSSLPAEGMIRPAAEPAHVTVNEEDGEVRLLVARAQGLLGKVMVGYRTSPFTAVSPEDYEDSDGVLDFLPGERFKYISVTVIDNPVPELDKVFRVELYNPDGGVDQFLRSEGSGSGESDTEFFLLSSHHRASLGVASHITVTIAASDDAHGVFQLSQDSLSVNGTEPEEGHSTVLLQVVRSSGALSNVTVFWEAEDSSEEDLISRAGNITFHVGQTRGEIELQVAQDEVPELDKSFGVSLVNVSHGRLAVRTEAIVTVLASDDPYGVFVFSDSNRPVRLPEGHTLVILTIHRQRGLMGKVRVTYGTLSEADTAPFMTPGVGRASEGNDFVPLLESVVFTANQSEANVTLRVLDDDDPERDESVFVELISVNLIEGEQERRIARSPRLGPKAEIVAQVIVEASDDAFGFLQLSAPAVSVAEYYVGPIINVTRTGGIFADVSVKFRAVPMTARVGDDYSVASTDVVLLEGETSKPVPIYIINDVIPELEETFRIELLNVTTGGARLGALTRTIITILPSDDPFGAFVFQSAPVTIEEPGANSFEVTLPIVRNAGTIGTVAIQWRATVNGRAAVGDLRPVSGEVIFAPGETIKTLKVEVLADDVPEIEEIIKVELTSANNGGNLGKDKTINITVPANDNPYGTVYFDQSVYRVQEPLEGIFMANITVRRSGGHFSQVEVLYSTSEIDIVSMAQTEGQDLLLYYNSPVSGVPSGTPRRPVNVSSQEDPLAACAAVCLREQACQAFSLSPSGGSSPMASCTWVTSGAAQLTASTQTLTYAKNTTAAAILFSSQAMAGSDYTTMTAQTAILEDGSGVANLTVPILTDKLPEMDESFSIRILKVALVREEPRVSVPLVIERRGGSLGQVTVEWRFVGGMATPNTDFTGTGETLVFADGDLKKTIEIVITDDSEPEDSETLMVGLVKTAGGSRILPSSDTVTIVILANDNVAGVVGFHAVSRSVMAREGEMLSLLVTRTAPGLGNSTVDWVIQGPRVARTFTHTSGLLFFTEGTLNATIVLQLLEDATPEENEEYRVVLSNIHTYGVLVTGHAALDVQGREAVVTMDTSDEPFGMLSIAPSSLSLSTEERDGVLNVFINRELVASGAVNISYETVRGSLQNLSQVEGGGGLAEPGQDFLPASGSVILQDGQTSVAIPIMILDDDVPELQEFFLVNITSAVLITTLSPAPKLDTQGLVAEISIGANDGIRGVIEWTNTNFEVNETVGVLSLVAYRSAGTYGNVSLVFYAQNLEAQLGLDYNATPSTLHFADGERHQFVEVQIMDDVIPEGAERFQLILANPSSGLELGDNTTAMVSILASDDGHGVISFNSSQHFLLREPTSVSGLGESVATLYVVRDPPQGTFGTVSVQFTITDANKTLAQDDLMPWQGTVELEDGVRFKTLEIWAVLDAEPEVNETFTVTLSNPTGGARLGDTLHTLITVLQNSAPLGLFRITPSLNRTDSSVVGEEGGRTVFLTVSRSNGLEAAVSVEWETQSDTAIAMVCVHLFTMIYSDCTSLFSEGTLPVMAVYQIFPETPTSGWCSLADGASPLAMRLDMPSPGGSTQTNATLYRWQGVLVPIQSMRIQDPSVCVGFSVNGSYNVAITHGGQTDSPAVNLSLFRVQPDHNLTLEQTLAVEALDVKHFSVEGRDYLIASSQVSLGVKRNMTCHNLPVFVRTGSTFVVHQSLELQGVPSVSLLSHGTRLYLAACVGKETEDGCVLFQWSQGHFQNPRPLPVSSRAQQVESLTRGADTLLLVATEVVMRKAQSMCSSPSCEVFVWGPTQEFPQHSQSIPHPGLGSAHPFTLPSGITYVLLAGRNGSALYSWRSDTSLFAMVLRSPSASHFLSLPLPYFNTTKSLIAATEPSGSTLYELTTVSNHSDFIPSYGELRFTPGDRELEIAVNIIDDDAPEEEEQFRVVLRNPKGGAEIGFGGQMTVLIPTNDNAHGVIGFAQGSLSVEVEELERSNPISLSVERRRGTFGRLTVHWAANGSLEDIFPTSGVVTFSEGQVVATISMTVVADSVPELRERVTLTLLDVTTVGLDQLSRGALIDPQRAQALLTILPNGSPYGVIGWHLDSQYLHTQEPQKSPTNVTLTIVREQGVSGEVAVHYQTRPALSQPPSNQASTPQDYTSREDTVIMKEHATMALVTITILPDEAPELAESFLVNITGVELVGGLTGAGQPSVKRPGMEVAVVTIQENDDPRGVLQFSDSQEESGGVLAYEVPQPGNLLRLPVVRLAGRTGRVVVYWEARTITASLDDFIPASGNITFQDGQGEAFIDISIVDDTEVESAERFGVTLMHVIGGARLGEGTSVTVTIPPNDSPLGRFGFQEQTVTISEPAFTSDPAAMAMLTVLRSAGGVGAVTLVWRLEDTAQDDLSPLNGTLVFSVTELRKTLVIRALADAVLEGDENFTVQLLAAESGAVIDPINGVATITIQGDRAALGMVGIAEASRNVLIGEPQGNYNGTALISLVRGPGIFGEIQVYWNITPAVASEFEELSGVVTMRDRQSAATIRLKALDDDMAEERRVYQLTLTSVTPGAEISPSAQRATVTMAASDLPYGLFSFHQGLVGASEEEGKVNVTVVRSMGTFGSVWVTYQTASSVAVSGADFTEASGRLLFSPGQTTCGVTLSIHDDDLPEGPEEFYLNIVTVELLNDSPVEFSVMEHGLQRDQPPAIGNISSIMIVIQKSDNAEGILEFLPDSVNITVEEDVGSVSIPVVRRVGSYGLVTAEYISRGLTASPGLDFGLANGSLTFLHSHNTSYINVTIIDDQDREYAETFEIQLSSATGGAILGTHLVARVTIAKSDSPNGVVRFLNESVITLVNPDSTLRLSLILERVGGLVGNTTVSLLGPSTSSVCVMFGANPIQHITEYHCMHIFKHSGGCNMIKKKRMELSTGKNLEENLFQSAFHQTLGDEFSFQQGNNLHWSCLPGRHILKRIMGKCCTIQDWKALETYAERFTTVIAAKGTSTKYGLKGVKTYSTSQKFRHTYSFKVAKNVLKNVLNKSKYIVVTLCLDDSFSNSSQTISIGLRLGDCGGQVIGCSTPSLCFLVGFASLALQVSSVETGACEALVSRTGLFGGVRVEWRAGYPPGQAPVGFKPGVITPSSGSVTLAHGERSKAVSLQALPDVSEPAAYALHLTAAGSSSPAPGVARLRSGFTVAEVEPLGLYQFAPDSRQLVIEEDVQTITLYVQRLYGFRSNRTRLSYETASGSALAGQDFTAVQDGELFFDSPRQTSASIRLSVLDDVLSEPDEIFYVNLTDVQVLSRGGDPHSGDSRPRLTPQHSVATVTILASDVSGGVLSIGPGLVQTAEDREEGSQQERKVLLKVHRSESLTGPVRVRVQAYGGGSVGGAPLPIALEPNRTLALEGQDFRLESALVSLQEGQSEAEVSLLILDDSEPEGQEVFFIYLSEPEGGAQIADGPDKQGFSSFAKIIILGPRAQTSDIIPVMSDFHNGIVGFSVSSLLGQVLDEDSEVNRTALLYLQRQQNRAFEDVEVMWRATFNRAELSLVNNGVNLTRELLQTSGTALCRRGQVLCVLSMEVRQDQEPEYQAWFLVEIYQVGVGAAINESARFANVTMLESDDPRGLVYFAVGSRLPVAHLKTTRLSLQVYREASTASTITVHYRMLELSRAEAVGPTLVWPAVAGMDFLKEEGQLTFDLGQRSTGLDITLTPDQASSNPPPKRFRVELYGASGGARVHPEYGLANVTLVSDTEAQLVWALLDQLQQPLDSAILDRVLQALLNKATAQLTPEQLTAVLVAMGKVREEGEGKSKARQRTEGDFFSNWLCSLLKVICLCGFLFLCVLSVCRI</sequence>
<feature type="transmembrane region" description="Helical" evidence="22">
    <location>
        <begin position="1026"/>
        <end position="1044"/>
    </location>
</feature>
<feature type="transmembrane region" description="Helical" evidence="22">
    <location>
        <begin position="5204"/>
        <end position="5229"/>
    </location>
</feature>
<protein>
    <recommendedName>
        <fullName evidence="18">Adhesion G-protein coupled receptor V1</fullName>
    </recommendedName>
    <alternativeName>
        <fullName evidence="20">G-protein coupled receptor 98</fullName>
    </alternativeName>
    <alternativeName>
        <fullName evidence="19">Very large G-protein coupled receptor 1</fullName>
    </alternativeName>
</protein>
<keyword evidence="10" id="KW-0106">Calcium</keyword>
<name>A0A060Y7R7_ONCMY</name>
<organism evidence="24 25">
    <name type="scientific">Oncorhynchus mykiss</name>
    <name type="common">Rainbow trout</name>
    <name type="synonym">Salmo gairdneri</name>
    <dbReference type="NCBI Taxonomy" id="8022"/>
    <lineage>
        <taxon>Eukaryota</taxon>
        <taxon>Metazoa</taxon>
        <taxon>Chordata</taxon>
        <taxon>Craniata</taxon>
        <taxon>Vertebrata</taxon>
        <taxon>Euteleostomi</taxon>
        <taxon>Actinopterygii</taxon>
        <taxon>Neopterygii</taxon>
        <taxon>Teleostei</taxon>
        <taxon>Protacanthopterygii</taxon>
        <taxon>Salmoniformes</taxon>
        <taxon>Salmonidae</taxon>
        <taxon>Salmoninae</taxon>
        <taxon>Oncorhynchus</taxon>
    </lineage>
</organism>
<evidence type="ECO:0000256" key="2">
    <source>
        <dbReference type="ARBA" id="ARBA00004437"/>
    </source>
</evidence>
<dbReference type="FunFam" id="2.60.40.2030:FF:000023">
    <property type="entry name" value="Adhesion G protein-coupled receptor V1"/>
    <property type="match status" value="1"/>
</dbReference>
<feature type="domain" description="Calx-beta" evidence="23">
    <location>
        <begin position="2618"/>
        <end position="2718"/>
    </location>
</feature>
<dbReference type="GO" id="GO:0001965">
    <property type="term" value="F:G-protein alpha-subunit binding"/>
    <property type="evidence" value="ECO:0007669"/>
    <property type="project" value="TreeGrafter"/>
</dbReference>
<dbReference type="InterPro" id="IPR026919">
    <property type="entry name" value="ADGRV1"/>
</dbReference>
<dbReference type="PANTHER" id="PTHR46682:SF1">
    <property type="entry name" value="ADHESION G-PROTEIN COUPLED RECEPTOR V1"/>
    <property type="match status" value="1"/>
</dbReference>